<feature type="region of interest" description="Disordered" evidence="3">
    <location>
        <begin position="1"/>
        <end position="64"/>
    </location>
</feature>
<sequence>MSSPGYRPTPAAASQLNLRGAVDLSSLRRPAAPPAPPASASADGAARDGGTPNGDETNGGAGRAPLRVDATETNFQDLVQLSAQVPVLFLLWSRYAPESPAVLDSAERVVASYAGRLVLAAADVDAFPQLAQAFQVQAVPTAVAVVKGQPVPLFQGPADDAQIKDLVDELLKVAAANGVTGSIGDAAAQGEDAGPEPLPPLHQAAIDAIEAGDYAGAAASYKQALLEQPADADAKAGLAQVELMARLENLSAPEAESLRDLAAREPDNLDAQLGVADLDVSGGHIEDAFSRIITFIGRNFGPERETARVRLLELFEVVGTSDERVAKARQGLARVLF</sequence>
<proteinExistence type="inferred from homology"/>
<dbReference type="PANTHER" id="PTHR45663">
    <property type="entry name" value="GEO12009P1"/>
    <property type="match status" value="1"/>
</dbReference>
<evidence type="ECO:0000313" key="5">
    <source>
        <dbReference type="EMBL" id="XDV69961.1"/>
    </source>
</evidence>
<dbReference type="GO" id="GO:0015035">
    <property type="term" value="F:protein-disulfide reductase activity"/>
    <property type="evidence" value="ECO:0007669"/>
    <property type="project" value="TreeGrafter"/>
</dbReference>
<protein>
    <submittedName>
        <fullName evidence="5">Tetratricopeptide repeat protein</fullName>
    </submittedName>
</protein>
<evidence type="ECO:0000256" key="3">
    <source>
        <dbReference type="SAM" id="MobiDB-lite"/>
    </source>
</evidence>
<dbReference type="GO" id="GO:0005737">
    <property type="term" value="C:cytoplasm"/>
    <property type="evidence" value="ECO:0007669"/>
    <property type="project" value="TreeGrafter"/>
</dbReference>
<keyword evidence="2" id="KW-0676">Redox-active center</keyword>
<feature type="compositionally biased region" description="Low complexity" evidence="3">
    <location>
        <begin position="38"/>
        <end position="50"/>
    </location>
</feature>
<evidence type="ECO:0000259" key="4">
    <source>
        <dbReference type="PROSITE" id="PS51352"/>
    </source>
</evidence>
<comment type="similarity">
    <text evidence="1">Belongs to the thioredoxin family.</text>
</comment>
<organism evidence="5">
    <name type="scientific">Paenarthrobacter sp. AMU7</name>
    <dbReference type="NCBI Taxonomy" id="3162492"/>
    <lineage>
        <taxon>Bacteria</taxon>
        <taxon>Bacillati</taxon>
        <taxon>Actinomycetota</taxon>
        <taxon>Actinomycetes</taxon>
        <taxon>Micrococcales</taxon>
        <taxon>Micrococcaceae</taxon>
        <taxon>Paenarthrobacter</taxon>
    </lineage>
</organism>
<dbReference type="Pfam" id="PF00085">
    <property type="entry name" value="Thioredoxin"/>
    <property type="match status" value="1"/>
</dbReference>
<dbReference type="PROSITE" id="PS51352">
    <property type="entry name" value="THIOREDOXIN_2"/>
    <property type="match status" value="1"/>
</dbReference>
<dbReference type="InterPro" id="IPR011990">
    <property type="entry name" value="TPR-like_helical_dom_sf"/>
</dbReference>
<dbReference type="InterPro" id="IPR036249">
    <property type="entry name" value="Thioredoxin-like_sf"/>
</dbReference>
<feature type="domain" description="Thioredoxin" evidence="4">
    <location>
        <begin position="29"/>
        <end position="172"/>
    </location>
</feature>
<gene>
    <name evidence="5" type="ORF">ABQM86_13365</name>
</gene>
<dbReference type="EMBL" id="CP165735">
    <property type="protein sequence ID" value="XDV69961.1"/>
    <property type="molecule type" value="Genomic_DNA"/>
</dbReference>
<dbReference type="RefSeq" id="WP_280623077.1">
    <property type="nucleotide sequence ID" value="NZ_CP165735.1"/>
</dbReference>
<dbReference type="CDD" id="cd02956">
    <property type="entry name" value="ybbN"/>
    <property type="match status" value="1"/>
</dbReference>
<dbReference type="Pfam" id="PF14561">
    <property type="entry name" value="TPR_20"/>
    <property type="match status" value="1"/>
</dbReference>
<dbReference type="PANTHER" id="PTHR45663:SF11">
    <property type="entry name" value="GEO12009P1"/>
    <property type="match status" value="1"/>
</dbReference>
<name>A0AB39YJL1_9MICC</name>
<dbReference type="Gene3D" id="3.40.30.10">
    <property type="entry name" value="Glutaredoxin"/>
    <property type="match status" value="1"/>
</dbReference>
<dbReference type="GO" id="GO:0006950">
    <property type="term" value="P:response to stress"/>
    <property type="evidence" value="ECO:0007669"/>
    <property type="project" value="UniProtKB-ARBA"/>
</dbReference>
<evidence type="ECO:0000256" key="1">
    <source>
        <dbReference type="ARBA" id="ARBA00008987"/>
    </source>
</evidence>
<dbReference type="AlphaFoldDB" id="A0AB39YJL1"/>
<reference evidence="5" key="1">
    <citation type="submission" date="2024-07" db="EMBL/GenBank/DDBJ databases">
        <authorList>
            <person name="Li J."/>
            <person name="Wei H."/>
            <person name="Ma J."/>
        </authorList>
    </citation>
    <scope>NUCLEOTIDE SEQUENCE</scope>
    <source>
        <strain evidence="5">AMU7</strain>
    </source>
</reference>
<dbReference type="Gene3D" id="1.25.40.10">
    <property type="entry name" value="Tetratricopeptide repeat domain"/>
    <property type="match status" value="1"/>
</dbReference>
<accession>A0AB39YJL1</accession>
<dbReference type="InterPro" id="IPR013766">
    <property type="entry name" value="Thioredoxin_domain"/>
</dbReference>
<dbReference type="SUPFAM" id="SSF52833">
    <property type="entry name" value="Thioredoxin-like"/>
    <property type="match status" value="1"/>
</dbReference>
<evidence type="ECO:0000256" key="2">
    <source>
        <dbReference type="ARBA" id="ARBA00023284"/>
    </source>
</evidence>